<feature type="transmembrane region" description="Helical" evidence="1">
    <location>
        <begin position="157"/>
        <end position="177"/>
    </location>
</feature>
<keyword evidence="1" id="KW-0472">Membrane</keyword>
<reference evidence="2 3" key="1">
    <citation type="submission" date="2020-06" db="EMBL/GenBank/DDBJ databases">
        <authorList>
            <person name="Kang J."/>
        </authorList>
    </citation>
    <scope>NUCLEOTIDE SEQUENCE [LARGE SCALE GENOMIC DNA]</scope>
    <source>
        <strain evidence="2 3">DCY120</strain>
    </source>
</reference>
<comment type="caution">
    <text evidence="2">The sequence shown here is derived from an EMBL/GenBank/DDBJ whole genome shotgun (WGS) entry which is preliminary data.</text>
</comment>
<proteinExistence type="predicted"/>
<keyword evidence="1" id="KW-0812">Transmembrane</keyword>
<name>A0A850R0K2_9LACO</name>
<evidence type="ECO:0000313" key="2">
    <source>
        <dbReference type="EMBL" id="NVY95880.1"/>
    </source>
</evidence>
<keyword evidence="1" id="KW-1133">Transmembrane helix</keyword>
<organism evidence="2 3">
    <name type="scientific">Bombilactobacillus apium</name>
    <dbReference type="NCBI Taxonomy" id="2675299"/>
    <lineage>
        <taxon>Bacteria</taxon>
        <taxon>Bacillati</taxon>
        <taxon>Bacillota</taxon>
        <taxon>Bacilli</taxon>
        <taxon>Lactobacillales</taxon>
        <taxon>Lactobacillaceae</taxon>
        <taxon>Bombilactobacillus</taxon>
    </lineage>
</organism>
<feature type="transmembrane region" description="Helical" evidence="1">
    <location>
        <begin position="122"/>
        <end position="142"/>
    </location>
</feature>
<dbReference type="Proteomes" id="UP000563523">
    <property type="component" value="Unassembled WGS sequence"/>
</dbReference>
<sequence>MNQVLRSAKQPWNPKYILAPGTVIEQIDDTTQYMVITRKTSFKVKKYYAKVLLSFNQETELDEKYSKADLDLIAFFLDRHVIVPVRAGSGFTFGRFWSMIYRIVRIRIPINLENIVVRPKHISILTGLSVTFIVMGLTSVYLNRQLLIFEELNRNDLLVIYFSVVLTAILHEIFETLYTLSVGSRVREAAIRITWFMFLSFTTNKVYLYEKDKSDRIYVFSRVIISMLGFVGIVFSLAALEFQMGNDMMGVFLKKYAYAALIMVGISIYPFLFRSDGYSLFQEITGVYGVRKRFFSKIFKKSSTERIG</sequence>
<keyword evidence="3" id="KW-1185">Reference proteome</keyword>
<dbReference type="RefSeq" id="WP_176942042.1">
    <property type="nucleotide sequence ID" value="NZ_JABZEC010000001.1"/>
</dbReference>
<evidence type="ECO:0000256" key="1">
    <source>
        <dbReference type="SAM" id="Phobius"/>
    </source>
</evidence>
<feature type="transmembrane region" description="Helical" evidence="1">
    <location>
        <begin position="252"/>
        <end position="272"/>
    </location>
</feature>
<protein>
    <submittedName>
        <fullName evidence="2">Uncharacterized protein</fullName>
    </submittedName>
</protein>
<accession>A0A850R0K2</accession>
<gene>
    <name evidence="2" type="ORF">HU830_01500</name>
</gene>
<evidence type="ECO:0000313" key="3">
    <source>
        <dbReference type="Proteomes" id="UP000563523"/>
    </source>
</evidence>
<feature type="transmembrane region" description="Helical" evidence="1">
    <location>
        <begin position="219"/>
        <end position="240"/>
    </location>
</feature>
<dbReference type="AlphaFoldDB" id="A0A850R0K2"/>
<dbReference type="EMBL" id="JABZEC010000001">
    <property type="protein sequence ID" value="NVY95880.1"/>
    <property type="molecule type" value="Genomic_DNA"/>
</dbReference>